<dbReference type="STRING" id="1803665.GCA_001641335_06952"/>
<dbReference type="Pfam" id="PF13380">
    <property type="entry name" value="CoA_binding_2"/>
    <property type="match status" value="1"/>
</dbReference>
<comment type="caution">
    <text evidence="4">The sequence shown here is derived from an EMBL/GenBank/DDBJ whole genome shotgun (WGS) entry which is preliminary data.</text>
</comment>
<dbReference type="InterPro" id="IPR003781">
    <property type="entry name" value="CoA-bd"/>
</dbReference>
<dbReference type="InterPro" id="IPR016102">
    <property type="entry name" value="Succinyl-CoA_synth-like"/>
</dbReference>
<dbReference type="InterPro" id="IPR013815">
    <property type="entry name" value="ATP_grasp_subdomain_1"/>
</dbReference>
<keyword evidence="1" id="KW-0816">Tricarboxylic acid cycle</keyword>
<dbReference type="SUPFAM" id="SSF56059">
    <property type="entry name" value="Glutathione synthetase ATP-binding domain-like"/>
    <property type="match status" value="1"/>
</dbReference>
<dbReference type="Pfam" id="PF13549">
    <property type="entry name" value="ATP-grasp_5"/>
    <property type="match status" value="1"/>
</dbReference>
<evidence type="ECO:0000259" key="3">
    <source>
        <dbReference type="PROSITE" id="PS50975"/>
    </source>
</evidence>
<dbReference type="PROSITE" id="PS50975">
    <property type="entry name" value="ATP_GRASP"/>
    <property type="match status" value="1"/>
</dbReference>
<keyword evidence="2" id="KW-0547">Nucleotide-binding</keyword>
<protein>
    <submittedName>
        <fullName evidence="4">Acyl-CoA synthetase (NDP forming)</fullName>
    </submittedName>
</protein>
<dbReference type="Gene3D" id="3.40.50.261">
    <property type="entry name" value="Succinyl-CoA synthetase domains"/>
    <property type="match status" value="2"/>
</dbReference>
<dbReference type="PANTHER" id="PTHR42793">
    <property type="entry name" value="COA BINDING DOMAIN CONTAINING PROTEIN"/>
    <property type="match status" value="1"/>
</dbReference>
<accession>A0A560DG66</accession>
<dbReference type="OrthoDB" id="9807426at2"/>
<keyword evidence="2" id="KW-0067">ATP-binding</keyword>
<evidence type="ECO:0000256" key="2">
    <source>
        <dbReference type="PROSITE-ProRule" id="PRU00409"/>
    </source>
</evidence>
<evidence type="ECO:0000313" key="5">
    <source>
        <dbReference type="Proteomes" id="UP000319949"/>
    </source>
</evidence>
<dbReference type="SUPFAM" id="SSF52210">
    <property type="entry name" value="Succinyl-CoA synthetase domains"/>
    <property type="match status" value="2"/>
</dbReference>
<reference evidence="4 5" key="1">
    <citation type="submission" date="2019-06" db="EMBL/GenBank/DDBJ databases">
        <title>Genomic Encyclopedia of Type Strains, Phase IV (KMG-V): Genome sequencing to study the core and pangenomes of soil and plant-associated prokaryotes.</title>
        <authorList>
            <person name="Whitman W."/>
        </authorList>
    </citation>
    <scope>NUCLEOTIDE SEQUENCE [LARGE SCALE GENOMIC DNA]</scope>
    <source>
        <strain evidence="4 5">BR 510</strain>
    </source>
</reference>
<dbReference type="Gene3D" id="3.30.470.20">
    <property type="entry name" value="ATP-grasp fold, B domain"/>
    <property type="match status" value="1"/>
</dbReference>
<dbReference type="EMBL" id="VITK01000007">
    <property type="protein sequence ID" value="TWA96099.1"/>
    <property type="molecule type" value="Genomic_DNA"/>
</dbReference>
<dbReference type="GO" id="GO:0006099">
    <property type="term" value="P:tricarboxylic acid cycle"/>
    <property type="evidence" value="ECO:0007669"/>
    <property type="project" value="UniProtKB-KW"/>
</dbReference>
<keyword evidence="5" id="KW-1185">Reference proteome</keyword>
<dbReference type="SMART" id="SM00881">
    <property type="entry name" value="CoA_binding"/>
    <property type="match status" value="1"/>
</dbReference>
<dbReference type="PANTHER" id="PTHR42793:SF4">
    <property type="entry name" value="BLL6376 PROTEIN"/>
    <property type="match status" value="1"/>
</dbReference>
<proteinExistence type="predicted"/>
<dbReference type="Gene3D" id="3.40.50.720">
    <property type="entry name" value="NAD(P)-binding Rossmann-like Domain"/>
    <property type="match status" value="1"/>
</dbReference>
<dbReference type="InterPro" id="IPR032875">
    <property type="entry name" value="Succ_CoA_lig_flav_dom"/>
</dbReference>
<dbReference type="AlphaFoldDB" id="A0A560DG66"/>
<evidence type="ECO:0000313" key="4">
    <source>
        <dbReference type="EMBL" id="TWA96099.1"/>
    </source>
</evidence>
<feature type="domain" description="ATP-grasp" evidence="3">
    <location>
        <begin position="484"/>
        <end position="695"/>
    </location>
</feature>
<dbReference type="Pfam" id="PF13607">
    <property type="entry name" value="Succ_CoA_lig"/>
    <property type="match status" value="1"/>
</dbReference>
<dbReference type="SUPFAM" id="SSF51735">
    <property type="entry name" value="NAD(P)-binding Rossmann-fold domains"/>
    <property type="match status" value="1"/>
</dbReference>
<dbReference type="GO" id="GO:0005524">
    <property type="term" value="F:ATP binding"/>
    <property type="evidence" value="ECO:0007669"/>
    <property type="project" value="UniProtKB-UniRule"/>
</dbReference>
<dbReference type="Proteomes" id="UP000319949">
    <property type="component" value="Unassembled WGS sequence"/>
</dbReference>
<dbReference type="RefSeq" id="WP_145667097.1">
    <property type="nucleotide sequence ID" value="NZ_VITK01000007.1"/>
</dbReference>
<gene>
    <name evidence="4" type="ORF">FBZ96_107291</name>
</gene>
<dbReference type="Gene3D" id="3.30.1490.20">
    <property type="entry name" value="ATP-grasp fold, A domain"/>
    <property type="match status" value="1"/>
</dbReference>
<sequence length="695" mass="71934">MSAIERLIRPRSIAVIGASADPGKTSGRPISYLQKHGFAGKIYPVNPKVAEIGGLKCYADIASLPDVPDVGLVLLGAERAHVAVRELAERGTAAAIVLASGFTETGAEGAARQQQLTQAAGSMRLLGPNTIGLVNLTDNIVLSASGALAMDRFPAGPIGLVSQSGGILGAVLSRAAARGVGLSKLVSTSNEADLELADVIDFLADDSATKVIALYIEAIRNPIRFREAVHKARRAGKPIVAFKIGRSEAGAKAAVSHTGALAGSDRMYDALFSQLGVIRVKTFEDLLDIPAALAAGRKLSGRRVAILTSTGGAGTIVSDSLGVAGFATPAPDAETATQLRALQSGSQAMLDRNPIDVTLAGLQPDLLRAAIRILLASPSYDALVVIAGSSAVGSPALMADAIHDCLPLSDKPVMAYVSPYAPDVVSVLTRRGVPAYTSAESCAAALDGLLRAEMLEQVQASAAIGTTVDIGDLPSGSLDEAQAKTLFARFGIPIAAEKAVATAEEAEQAARDFGGRVVLKILSREIAHKSDVGGVAVGLTAETIRARLTAMTEEVEARTGKRPDQFLVQEMVSGGVEIILGMHRDPLGTAILLGMGGVTAELFKDTTMRLLPPEGGLSLADARAMARDLVTWPLLDGFRGRPKCDVEALAAAIVDFSRMVAQLGDRLAEAEINPVFVLPEGEGVKAADGLVVLNV</sequence>
<dbReference type="InterPro" id="IPR036291">
    <property type="entry name" value="NAD(P)-bd_dom_sf"/>
</dbReference>
<dbReference type="InterPro" id="IPR011761">
    <property type="entry name" value="ATP-grasp"/>
</dbReference>
<dbReference type="GO" id="GO:0046872">
    <property type="term" value="F:metal ion binding"/>
    <property type="evidence" value="ECO:0007669"/>
    <property type="project" value="InterPro"/>
</dbReference>
<organism evidence="4 5">
    <name type="scientific">Bradyrhizobium stylosanthis</name>
    <dbReference type="NCBI Taxonomy" id="1803665"/>
    <lineage>
        <taxon>Bacteria</taxon>
        <taxon>Pseudomonadati</taxon>
        <taxon>Pseudomonadota</taxon>
        <taxon>Alphaproteobacteria</taxon>
        <taxon>Hyphomicrobiales</taxon>
        <taxon>Nitrobacteraceae</taxon>
        <taxon>Bradyrhizobium</taxon>
    </lineage>
</organism>
<evidence type="ECO:0000256" key="1">
    <source>
        <dbReference type="ARBA" id="ARBA00022532"/>
    </source>
</evidence>
<name>A0A560DG66_9BRAD</name>